<dbReference type="AlphaFoldDB" id="A0A380C965"/>
<organism evidence="1 2">
    <name type="scientific">Sphingobacterium spiritivorum</name>
    <name type="common">Flavobacterium spiritivorum</name>
    <dbReference type="NCBI Taxonomy" id="258"/>
    <lineage>
        <taxon>Bacteria</taxon>
        <taxon>Pseudomonadati</taxon>
        <taxon>Bacteroidota</taxon>
        <taxon>Sphingobacteriia</taxon>
        <taxon>Sphingobacteriales</taxon>
        <taxon>Sphingobacteriaceae</taxon>
        <taxon>Sphingobacterium</taxon>
    </lineage>
</organism>
<dbReference type="EMBL" id="UGYW01000002">
    <property type="protein sequence ID" value="SUJ14976.1"/>
    <property type="molecule type" value="Genomic_DNA"/>
</dbReference>
<dbReference type="Pfam" id="PF13692">
    <property type="entry name" value="Glyco_trans_1_4"/>
    <property type="match status" value="1"/>
</dbReference>
<evidence type="ECO:0000313" key="1">
    <source>
        <dbReference type="EMBL" id="SUJ14976.1"/>
    </source>
</evidence>
<dbReference type="Gene3D" id="3.40.50.2000">
    <property type="entry name" value="Glycogen Phosphorylase B"/>
    <property type="match status" value="1"/>
</dbReference>
<reference evidence="1 2" key="1">
    <citation type="submission" date="2018-06" db="EMBL/GenBank/DDBJ databases">
        <authorList>
            <consortium name="Pathogen Informatics"/>
            <person name="Doyle S."/>
        </authorList>
    </citation>
    <scope>NUCLEOTIDE SEQUENCE [LARGE SCALE GENOMIC DNA]</scope>
    <source>
        <strain evidence="1 2">NCTC11388</strain>
    </source>
</reference>
<accession>A0A380C965</accession>
<dbReference type="SUPFAM" id="SSF53756">
    <property type="entry name" value="UDP-Glycosyltransferase/glycogen phosphorylase"/>
    <property type="match status" value="1"/>
</dbReference>
<name>A0A380C965_SPHSI</name>
<sequence>MLKKINLRLKIGLTLTFMQQQNVLIIGLVWPEPTSSAAGFRMQQLIELLLHHDLRVIFACAAQKSAYSLDLAAMGVEEAPILLNDPSFDTFIQKLAPSMVVFDRFMIEEQYGWRVTQYCPDALKILDTEDLHFLRHARQQNTADATPDLYNDVTKRELAAILRSDISLIISETEMELLTSTFRIDPDILYYLPFLEQEIDDERAASWKTFEERKDIMFIGNFLHDPNWHTVLNLKKNIWPLLRKKMPEVSLYIYGAYPSQKVLQLHNPKERFFIAGRAEDARETMANHRLLIAPIPFGAGIKGKFIDAMQTGTPSVTSSTGAESMASPSSWPGAVEDDVNLFTEQATILYRDREIWNEAQKKGISIINNRYSGNKFGETFIQRLFGLQRSLVLHRQTHFVGQILQHHTLQSTRYMSLWITEKNK</sequence>
<protein>
    <submittedName>
        <fullName evidence="1">Uncharacterized protein conserved in bacteria</fullName>
    </submittedName>
</protein>
<gene>
    <name evidence="1" type="ORF">NCTC11388_02418</name>
</gene>
<proteinExistence type="predicted"/>
<evidence type="ECO:0000313" key="2">
    <source>
        <dbReference type="Proteomes" id="UP000254893"/>
    </source>
</evidence>
<dbReference type="Proteomes" id="UP000254893">
    <property type="component" value="Unassembled WGS sequence"/>
</dbReference>